<dbReference type="InterPro" id="IPR007203">
    <property type="entry name" value="ORMDL"/>
</dbReference>
<dbReference type="PANTHER" id="PTHR12665">
    <property type="entry name" value="ORMDL PROTEINS"/>
    <property type="match status" value="1"/>
</dbReference>
<dbReference type="GO" id="GO:0005789">
    <property type="term" value="C:endoplasmic reticulum membrane"/>
    <property type="evidence" value="ECO:0007669"/>
    <property type="project" value="InterPro"/>
</dbReference>
<evidence type="ECO:0000256" key="3">
    <source>
        <dbReference type="ARBA" id="ARBA00022989"/>
    </source>
</evidence>
<evidence type="ECO:0000256" key="6">
    <source>
        <dbReference type="SAM" id="Phobius"/>
    </source>
</evidence>
<feature type="region of interest" description="Disordered" evidence="5">
    <location>
        <begin position="487"/>
        <end position="516"/>
    </location>
</feature>
<feature type="region of interest" description="Disordered" evidence="5">
    <location>
        <begin position="52"/>
        <end position="107"/>
    </location>
</feature>
<protein>
    <submittedName>
        <fullName evidence="7">Protein ORM1</fullName>
    </submittedName>
</protein>
<feature type="compositionally biased region" description="Low complexity" evidence="5">
    <location>
        <begin position="68"/>
        <end position="85"/>
    </location>
</feature>
<keyword evidence="2 6" id="KW-0812">Transmembrane</keyword>
<gene>
    <name evidence="7" type="ORF">PCL_05765</name>
</gene>
<proteinExistence type="predicted"/>
<comment type="caution">
    <text evidence="7">The sequence shown here is derived from an EMBL/GenBank/DDBJ whole genome shotgun (WGS) entry which is preliminary data.</text>
</comment>
<evidence type="ECO:0000256" key="1">
    <source>
        <dbReference type="ARBA" id="ARBA00004141"/>
    </source>
</evidence>
<reference evidence="7 8" key="1">
    <citation type="journal article" date="2016" name="Front. Microbiol.">
        <title>Genome and transcriptome sequences reveal the specific parasitism of the nematophagous Purpureocillium lilacinum 36-1.</title>
        <authorList>
            <person name="Xie J."/>
            <person name="Li S."/>
            <person name="Mo C."/>
            <person name="Xiao X."/>
            <person name="Peng D."/>
            <person name="Wang G."/>
            <person name="Xiao Y."/>
        </authorList>
    </citation>
    <scope>NUCLEOTIDE SEQUENCE [LARGE SCALE GENOMIC DNA]</scope>
    <source>
        <strain evidence="7 8">36-1</strain>
    </source>
</reference>
<dbReference type="AlphaFoldDB" id="A0A2U3EKR7"/>
<name>A0A2U3EKR7_PURLI</name>
<dbReference type="Pfam" id="PF04061">
    <property type="entry name" value="ORMDL"/>
    <property type="match status" value="1"/>
</dbReference>
<comment type="subcellular location">
    <subcellularLocation>
        <location evidence="1">Membrane</location>
        <topology evidence="1">Multi-pass membrane protein</topology>
    </subcellularLocation>
</comment>
<dbReference type="EMBL" id="LCWV01000002">
    <property type="protein sequence ID" value="PWI75107.1"/>
    <property type="molecule type" value="Genomic_DNA"/>
</dbReference>
<evidence type="ECO:0000313" key="7">
    <source>
        <dbReference type="EMBL" id="PWI75107.1"/>
    </source>
</evidence>
<feature type="region of interest" description="Disordered" evidence="5">
    <location>
        <begin position="175"/>
        <end position="194"/>
    </location>
</feature>
<evidence type="ECO:0000256" key="2">
    <source>
        <dbReference type="ARBA" id="ARBA00022692"/>
    </source>
</evidence>
<evidence type="ECO:0000313" key="8">
    <source>
        <dbReference type="Proteomes" id="UP000245956"/>
    </source>
</evidence>
<feature type="compositionally biased region" description="Pro residues" evidence="5">
    <location>
        <begin position="489"/>
        <end position="511"/>
    </location>
</feature>
<dbReference type="Proteomes" id="UP000245956">
    <property type="component" value="Unassembled WGS sequence"/>
</dbReference>
<keyword evidence="4 6" id="KW-0472">Membrane</keyword>
<evidence type="ECO:0000256" key="5">
    <source>
        <dbReference type="SAM" id="MobiDB-lite"/>
    </source>
</evidence>
<sequence>MEAKRLLQAFRAVLRSLFVVETDENQLASVDHEDVSQRGSWIKKFQEPITRRHRQWAVRPDQPPVPQAQPAHPAPAGGPSSLPGVNREPVPLARSPGPAGNADQRRAGGLAAGSTVIWTAQRLAAQGLKGNRREICISALAGRIGRVDKGPPEEMLHRQMLRPKRMSFCRDDESLCAGQSPQQGRPVDSPLPAPVASSDRTSELCYVLEHHALCVRQSAGLGRGPHTCLGTSARAREPALRCRRRAANAQNHLRMSCMGGCSHALQRCTLQNAPTHAGEWKRPSFGSEKHVSHCRGSCWPGAGELGCALPAGRLSVAAAPALKVISPSAVARPVPPGRVPALCCAALLFGRYLPDAPRYLSSSERPPRRLPSIARPRGVPLVALGPAAGDGTDDCLESGQQATYPGCLSNVLAAVLQWIDCPSLRCAAISIACPEPGLSLTPVVLRSTRAPLPTCHTPGLQVQLPSHASIIHAAGLQRPHLPAASTVPDVPPCFPPSHPPPSSSPPPPPPAYLNHHRCRLRKPPTTTDTSAWARLLLQPSPSVVSFPTRPHLQPPFTPGAVPLVHHRFAVVVARRRGRRLTRANFVFVTLFSTQSLHHRLPSTRASLPVVRAIHQSRLRVAARRHRWEPPLAPRPDHHELGEPVTALLSPPPRPAIFPDEPANTAKLSSPILLQRTVSYDAGTRPPRRGSIYLDMADRDNGARRRRSSSILQVYHEPPETLEQISDQAALPNLNANWTNAKGAWTIHIVLIACLKIFYDVIPGVSQETSWTLTNMTYMFGSYLMFHYVRGVPFEFNSGAFDNLNMWEQIDNGAQYTPTKKFLLSVPIVLFLLSTHYTHYDLAYFIINFLAVLGVIIPKLPFVRLPRPVPASGVRDRRNCAD</sequence>
<keyword evidence="3 6" id="KW-1133">Transmembrane helix</keyword>
<feature type="transmembrane region" description="Helical" evidence="6">
    <location>
        <begin position="841"/>
        <end position="861"/>
    </location>
</feature>
<evidence type="ECO:0000256" key="4">
    <source>
        <dbReference type="ARBA" id="ARBA00023136"/>
    </source>
</evidence>
<organism evidence="7 8">
    <name type="scientific">Purpureocillium lilacinum</name>
    <name type="common">Paecilomyces lilacinus</name>
    <dbReference type="NCBI Taxonomy" id="33203"/>
    <lineage>
        <taxon>Eukaryota</taxon>
        <taxon>Fungi</taxon>
        <taxon>Dikarya</taxon>
        <taxon>Ascomycota</taxon>
        <taxon>Pezizomycotina</taxon>
        <taxon>Sordariomycetes</taxon>
        <taxon>Hypocreomycetidae</taxon>
        <taxon>Hypocreales</taxon>
        <taxon>Ophiocordycipitaceae</taxon>
        <taxon>Purpureocillium</taxon>
    </lineage>
</organism>
<accession>A0A2U3EKR7</accession>